<dbReference type="InterPro" id="IPR036390">
    <property type="entry name" value="WH_DNA-bd_sf"/>
</dbReference>
<dbReference type="GO" id="GO:0046686">
    <property type="term" value="P:response to cadmium ion"/>
    <property type="evidence" value="ECO:0007669"/>
    <property type="project" value="UniProtKB-KW"/>
</dbReference>
<dbReference type="EMBL" id="WXEY01000006">
    <property type="protein sequence ID" value="MZP29629.1"/>
    <property type="molecule type" value="Genomic_DNA"/>
</dbReference>
<reference evidence="6 7" key="1">
    <citation type="submission" date="2020-01" db="EMBL/GenBank/DDBJ databases">
        <title>Whole-genome sequence of Heliobacterium undosum DSM 13378.</title>
        <authorList>
            <person name="Kyndt J.A."/>
            <person name="Meyer T.E."/>
        </authorList>
    </citation>
    <scope>NUCLEOTIDE SEQUENCE [LARGE SCALE GENOMIC DNA]</scope>
    <source>
        <strain evidence="6 7">DSM 13378</strain>
    </source>
</reference>
<dbReference type="GO" id="GO:0003677">
    <property type="term" value="F:DNA binding"/>
    <property type="evidence" value="ECO:0007669"/>
    <property type="project" value="UniProtKB-KW"/>
</dbReference>
<dbReference type="InterPro" id="IPR001845">
    <property type="entry name" value="HTH_ArsR_DNA-bd_dom"/>
</dbReference>
<keyword evidence="2" id="KW-0238">DNA-binding</keyword>
<dbReference type="InterPro" id="IPR018334">
    <property type="entry name" value="ArsR_HTH"/>
</dbReference>
<dbReference type="PROSITE" id="PS50987">
    <property type="entry name" value="HTH_ARSR_2"/>
    <property type="match status" value="1"/>
</dbReference>
<dbReference type="AlphaFoldDB" id="A0A845L3E6"/>
<evidence type="ECO:0000259" key="5">
    <source>
        <dbReference type="PROSITE" id="PS50987"/>
    </source>
</evidence>
<name>A0A845L3E6_9FIRM</name>
<evidence type="ECO:0000256" key="4">
    <source>
        <dbReference type="ARBA" id="ARBA00043263"/>
    </source>
</evidence>
<sequence length="115" mass="13179">MDRCDEYCIHADLVEGRRERLLPMVTYQELAQLFKALGDPSRSRLLHALSFGELCVCDLASLLDISQSAVSHQLRLLRGLRLVKYRKEGKMVYYALDDDHVRGLLGQGLEHVSHR</sequence>
<evidence type="ECO:0000256" key="1">
    <source>
        <dbReference type="ARBA" id="ARBA00023015"/>
    </source>
</evidence>
<evidence type="ECO:0000256" key="2">
    <source>
        <dbReference type="ARBA" id="ARBA00023125"/>
    </source>
</evidence>
<keyword evidence="3" id="KW-0804">Transcription</keyword>
<keyword evidence="7" id="KW-1185">Reference proteome</keyword>
<organism evidence="6 7">
    <name type="scientific">Heliomicrobium undosum</name>
    <dbReference type="NCBI Taxonomy" id="121734"/>
    <lineage>
        <taxon>Bacteria</taxon>
        <taxon>Bacillati</taxon>
        <taxon>Bacillota</taxon>
        <taxon>Clostridia</taxon>
        <taxon>Eubacteriales</taxon>
        <taxon>Heliobacteriaceae</taxon>
        <taxon>Heliomicrobium</taxon>
    </lineage>
</organism>
<dbReference type="InterPro" id="IPR051011">
    <property type="entry name" value="Metal_resp_trans_reg"/>
</dbReference>
<dbReference type="PANTHER" id="PTHR43132">
    <property type="entry name" value="ARSENICAL RESISTANCE OPERON REPRESSOR ARSR-RELATED"/>
    <property type="match status" value="1"/>
</dbReference>
<dbReference type="SUPFAM" id="SSF46785">
    <property type="entry name" value="Winged helix' DNA-binding domain"/>
    <property type="match status" value="1"/>
</dbReference>
<dbReference type="Pfam" id="PF01022">
    <property type="entry name" value="HTH_5"/>
    <property type="match status" value="1"/>
</dbReference>
<dbReference type="PRINTS" id="PR00778">
    <property type="entry name" value="HTHARSR"/>
</dbReference>
<dbReference type="PANTHER" id="PTHR43132:SF6">
    <property type="entry name" value="HTH-TYPE TRANSCRIPTIONAL REPRESSOR CZRA"/>
    <property type="match status" value="1"/>
</dbReference>
<dbReference type="PROSITE" id="PS00846">
    <property type="entry name" value="HTH_ARSR_1"/>
    <property type="match status" value="1"/>
</dbReference>
<dbReference type="OrthoDB" id="9794330at2"/>
<gene>
    <name evidence="6" type="ORF">GTO91_07915</name>
</gene>
<dbReference type="GO" id="GO:0003700">
    <property type="term" value="F:DNA-binding transcription factor activity"/>
    <property type="evidence" value="ECO:0007669"/>
    <property type="project" value="InterPro"/>
</dbReference>
<evidence type="ECO:0000256" key="3">
    <source>
        <dbReference type="ARBA" id="ARBA00023163"/>
    </source>
</evidence>
<accession>A0A845L3E6</accession>
<comment type="caution">
    <text evidence="6">The sequence shown here is derived from an EMBL/GenBank/DDBJ whole genome shotgun (WGS) entry which is preliminary data.</text>
</comment>
<dbReference type="NCBIfam" id="NF033788">
    <property type="entry name" value="HTH_metalloreg"/>
    <property type="match status" value="1"/>
</dbReference>
<dbReference type="Gene3D" id="1.10.10.10">
    <property type="entry name" value="Winged helix-like DNA-binding domain superfamily/Winged helix DNA-binding domain"/>
    <property type="match status" value="1"/>
</dbReference>
<dbReference type="SMART" id="SM00418">
    <property type="entry name" value="HTH_ARSR"/>
    <property type="match status" value="1"/>
</dbReference>
<keyword evidence="1" id="KW-0805">Transcription regulation</keyword>
<keyword evidence="4" id="KW-0105">Cadmium resistance</keyword>
<protein>
    <submittedName>
        <fullName evidence="6">Metalloregulator ArsR/SmtB family transcription factor</fullName>
    </submittedName>
</protein>
<evidence type="ECO:0000313" key="7">
    <source>
        <dbReference type="Proteomes" id="UP000463470"/>
    </source>
</evidence>
<dbReference type="CDD" id="cd00090">
    <property type="entry name" value="HTH_ARSR"/>
    <property type="match status" value="1"/>
</dbReference>
<dbReference type="InterPro" id="IPR036388">
    <property type="entry name" value="WH-like_DNA-bd_sf"/>
</dbReference>
<dbReference type="Proteomes" id="UP000463470">
    <property type="component" value="Unassembled WGS sequence"/>
</dbReference>
<proteinExistence type="predicted"/>
<dbReference type="InterPro" id="IPR011991">
    <property type="entry name" value="ArsR-like_HTH"/>
</dbReference>
<evidence type="ECO:0000313" key="6">
    <source>
        <dbReference type="EMBL" id="MZP29629.1"/>
    </source>
</evidence>
<feature type="domain" description="HTH arsR-type" evidence="5">
    <location>
        <begin position="22"/>
        <end position="115"/>
    </location>
</feature>